<keyword evidence="2" id="KW-1185">Reference proteome</keyword>
<accession>A0A060HKQ6</accession>
<dbReference type="EMBL" id="CP007536">
    <property type="protein sequence ID" value="AIC16063.1"/>
    <property type="molecule type" value="Genomic_DNA"/>
</dbReference>
<protein>
    <recommendedName>
        <fullName evidence="3">Multi-ubiquitin domain-containing protein</fullName>
    </recommendedName>
</protein>
<name>A0A060HKQ6_9ARCH</name>
<dbReference type="GeneID" id="74947066"/>
<sequence length="81" mass="9273">MVDLTRVTKEKMVFVNGKETPIIEESLTAEEVLERAGFAPTEYALYFSNDSKEKPVKDDKKILKIENGMKLEAVLKKPRDQ</sequence>
<reference evidence="1 2" key="1">
    <citation type="journal article" date="2014" name="Int. J. Syst. Evol. Microbiol.">
        <title>Nitrososphaera viennensis gen. nov., sp. nov., an aerobic and mesophilic, ammonia-oxidizing archaeon from soil and a member of the archaeal phylum Thaumarchaeota.</title>
        <authorList>
            <person name="Stieglmeier M."/>
            <person name="Klingl A."/>
            <person name="Alves R.J."/>
            <person name="Rittmann S.K."/>
            <person name="Melcher M."/>
            <person name="Leisch N."/>
            <person name="Schleper C."/>
        </authorList>
    </citation>
    <scope>NUCLEOTIDE SEQUENCE [LARGE SCALE GENOMIC DNA]</scope>
    <source>
        <strain evidence="1">EN76</strain>
    </source>
</reference>
<dbReference type="RefSeq" id="WP_075054923.1">
    <property type="nucleotide sequence ID" value="NZ_CP007536.1"/>
</dbReference>
<gene>
    <name evidence="1" type="ORF">NVIE_018030</name>
</gene>
<dbReference type="HOGENOM" id="CLU_2645693_0_0_2"/>
<evidence type="ECO:0000313" key="1">
    <source>
        <dbReference type="EMBL" id="AIC16063.1"/>
    </source>
</evidence>
<dbReference type="Proteomes" id="UP000027093">
    <property type="component" value="Chromosome"/>
</dbReference>
<proteinExistence type="predicted"/>
<evidence type="ECO:0000313" key="2">
    <source>
        <dbReference type="Proteomes" id="UP000027093"/>
    </source>
</evidence>
<dbReference type="KEGG" id="nvn:NVIE_018030"/>
<evidence type="ECO:0008006" key="3">
    <source>
        <dbReference type="Google" id="ProtNLM"/>
    </source>
</evidence>
<organism evidence="1 2">
    <name type="scientific">Nitrososphaera viennensis EN76</name>
    <dbReference type="NCBI Taxonomy" id="926571"/>
    <lineage>
        <taxon>Archaea</taxon>
        <taxon>Nitrososphaerota</taxon>
        <taxon>Nitrososphaeria</taxon>
        <taxon>Nitrososphaerales</taxon>
        <taxon>Nitrososphaeraceae</taxon>
        <taxon>Nitrososphaera</taxon>
    </lineage>
</organism>
<dbReference type="AlphaFoldDB" id="A0A060HKQ6"/>